<accession>A0A1Z5RF99</accession>
<feature type="domain" description="R13L1/DRL21-like LRR repeat region" evidence="11">
    <location>
        <begin position="835"/>
        <end position="950"/>
    </location>
</feature>
<feature type="domain" description="NB-ARC" evidence="8">
    <location>
        <begin position="327"/>
        <end position="480"/>
    </location>
</feature>
<reference evidence="12 13" key="1">
    <citation type="journal article" date="2009" name="Nature">
        <title>The Sorghum bicolor genome and the diversification of grasses.</title>
        <authorList>
            <person name="Paterson A.H."/>
            <person name="Bowers J.E."/>
            <person name="Bruggmann R."/>
            <person name="Dubchak I."/>
            <person name="Grimwood J."/>
            <person name="Gundlach H."/>
            <person name="Haberer G."/>
            <person name="Hellsten U."/>
            <person name="Mitros T."/>
            <person name="Poliakov A."/>
            <person name="Schmutz J."/>
            <person name="Spannagl M."/>
            <person name="Tang H."/>
            <person name="Wang X."/>
            <person name="Wicker T."/>
            <person name="Bharti A.K."/>
            <person name="Chapman J."/>
            <person name="Feltus F.A."/>
            <person name="Gowik U."/>
            <person name="Grigoriev I.V."/>
            <person name="Lyons E."/>
            <person name="Maher C.A."/>
            <person name="Martis M."/>
            <person name="Narechania A."/>
            <person name="Otillar R.P."/>
            <person name="Penning B.W."/>
            <person name="Salamov A.A."/>
            <person name="Wang Y."/>
            <person name="Zhang L."/>
            <person name="Carpita N.C."/>
            <person name="Freeling M."/>
            <person name="Gingle A.R."/>
            <person name="Hash C.T."/>
            <person name="Keller B."/>
            <person name="Klein P."/>
            <person name="Kresovich S."/>
            <person name="McCann M.C."/>
            <person name="Ming R."/>
            <person name="Peterson D.G."/>
            <person name="Mehboob-ur-Rahman"/>
            <person name="Ware D."/>
            <person name="Westhoff P."/>
            <person name="Mayer K.F."/>
            <person name="Messing J."/>
            <person name="Rokhsar D.S."/>
        </authorList>
    </citation>
    <scope>NUCLEOTIDE SEQUENCE [LARGE SCALE GENOMIC DNA]</scope>
    <source>
        <strain evidence="13">cv. BTx623</strain>
    </source>
</reference>
<feature type="domain" description="Disease resistance protein winged helix" evidence="10">
    <location>
        <begin position="556"/>
        <end position="627"/>
    </location>
</feature>
<dbReference type="InterPro" id="IPR058922">
    <property type="entry name" value="WHD_DRP"/>
</dbReference>
<dbReference type="Pfam" id="PF00931">
    <property type="entry name" value="NB-ARC"/>
    <property type="match status" value="1"/>
</dbReference>
<dbReference type="Proteomes" id="UP000000768">
    <property type="component" value="Chromosome 6"/>
</dbReference>
<evidence type="ECO:0008006" key="14">
    <source>
        <dbReference type="Google" id="ProtNLM"/>
    </source>
</evidence>
<dbReference type="InterPro" id="IPR032675">
    <property type="entry name" value="LRR_dom_sf"/>
</dbReference>
<dbReference type="Pfam" id="PF18052">
    <property type="entry name" value="Rx_N"/>
    <property type="match status" value="1"/>
</dbReference>
<dbReference type="Pfam" id="PF25019">
    <property type="entry name" value="LRR_R13L1-DRL21"/>
    <property type="match status" value="1"/>
</dbReference>
<dbReference type="SUPFAM" id="SSF52058">
    <property type="entry name" value="L domain-like"/>
    <property type="match status" value="2"/>
</dbReference>
<dbReference type="PRINTS" id="PR00364">
    <property type="entry name" value="DISEASERSIST"/>
</dbReference>
<dbReference type="OMA" id="CHEDEWE"/>
<dbReference type="InterPro" id="IPR041118">
    <property type="entry name" value="Rx_N"/>
</dbReference>
<dbReference type="InterPro" id="IPR036388">
    <property type="entry name" value="WH-like_DNA-bd_sf"/>
</dbReference>
<protein>
    <recommendedName>
        <fullName evidence="14">AAA+ ATPase domain-containing protein</fullName>
    </recommendedName>
</protein>
<sequence>METVAVKAAGSVVGKALGAVTGTLLEAWASSKGLGPNVDALKVELLYAQAMLDNTQGREIHSPALKELLLRLQQLAYSADDVLDEIEYFRIQDELDGTYHAADAHAGGCFRDLILNARHVAGAVAAMLKPSSCGSRHASSAARVAALPPARMSRIIRSMADACRSWLPMLAPLHVLVLTPTACDTSKSVGKCLPCFSFQSVDGNVHNSMSDNPDMLGKEKRFLCGAWTASKAQQRKDTEQAPKLKFNRVGVSAKMEEITEHLKYVCAKVSNVLNLEFMGTSRITRKDLANKRPITTPEITEPQLYGREQQKKIIYDIIDRGNSSADNDLVVLPILGPGGIGKTTFTQHVYEEVKCNFEVTIWVCVSLNFSAGRLAQEAVKKIPKVGNEKENSSVEELIEQRLKAKRFLLVLDDMWACHEDEWKKLLAPFRRGGGKGSMVIVTTRIPKVAEMVTKTVHCPIIEMERLEGEDFMHFFEACIFGGQQPWEGPTALLREVGENIVSKLKGFPLAAKTTKVLDSKEWEFQTNDDNDIMPALKLSYDYLPFHLQQCFYYCALFPEDYEFDSKELVLLWIGLDIVHPCDDVNQTVEETGQRYLDDLVNHGFFKKSLGNDGCDYYVVHDLLHNLAVNISSFECLSICSSNVKSIHIRQDIRHLSIIIDDKDVEDIKTFKYYKNDLSTLDKRLNVENLRTLMVFGGHQESFAKMFCDLFEKPRALRAIYLSGVSSYTMEDMLHEFPKHIHLCYLRIKLADDTEDIDFDLSALTRLYHLEILDMQKCKGRYGFTRHISNLAKLRHFLVPQDELQLHSNIVEVGKLKLLQELRSFEVGRETKGFELSQLGKLSELGGSLSICSLERIRAIEDAHEARLTQIKHLHKLTLEWDANRSEKNTTHEENILEILTPCSNLKDLCIRGHGGTKCPKWLGEDLSVKNLESLHLDGVAWNTFPPIGELWLVNGPHQEISSNIHHEKFHNLRRLELVNLPRLKNWVVSAPCHLFAHLEVLIIRDCFELTDISFSHSTCCQREREEEANMNWFPRGLQELDIESCPKLLSVPPVPWTSTLCSTKIKGVALGFENLVCKANKKWGYCLNIKATVALDDGTFWNVLAFDNLMELKRLEMDTCPPLPLHHSNIVLPSVEGVSHAEYEFPVECVTIGRWNASAKELTQLLTYFPELSELNMRSCDQITGLAVVEKRTAETPAPESSDNNKVDDQQQDGTRGEEEIATSSAEGLLLLPSQLQTLRILYCRKLSLCSNSIDHNRESGRPGGGQGLQGLCFLRSLQIIYCPRFLCSYSSSSSSSWFPFPTSLERLCLLGAVGTATPLPLSNLASLTDLTIWECGDLRGEGLRHLLAQGRLTILSVRGTPNFWAGPEPPLPHEQEFSSSSSKLQKLETDDVAGVLAAPICTLLSSSLTELTFHDDKEVERFTKEQEDALQLLTSLEITFWDCDKLQCLPAGLHGLPNLKKLNIYSCPTIRSLPKDGLPSSLQVLVIDDCPAIQSLPKDCLPTSLQKLEIHSCPAIRSLPKDGLPISLQKLEIDDCPNIRSLPKVNDLPSSLRELNVQRSKSEELRRQCRKLIGIIPVVYA</sequence>
<dbReference type="InterPro" id="IPR027417">
    <property type="entry name" value="P-loop_NTPase"/>
</dbReference>
<evidence type="ECO:0000256" key="7">
    <source>
        <dbReference type="SAM" id="MobiDB-lite"/>
    </source>
</evidence>
<feature type="compositionally biased region" description="Basic and acidic residues" evidence="7">
    <location>
        <begin position="1203"/>
        <end position="1219"/>
    </location>
</feature>
<organism evidence="12 13">
    <name type="scientific">Sorghum bicolor</name>
    <name type="common">Sorghum</name>
    <name type="synonym">Sorghum vulgare</name>
    <dbReference type="NCBI Taxonomy" id="4558"/>
    <lineage>
        <taxon>Eukaryota</taxon>
        <taxon>Viridiplantae</taxon>
        <taxon>Streptophyta</taxon>
        <taxon>Embryophyta</taxon>
        <taxon>Tracheophyta</taxon>
        <taxon>Spermatophyta</taxon>
        <taxon>Magnoliopsida</taxon>
        <taxon>Liliopsida</taxon>
        <taxon>Poales</taxon>
        <taxon>Poaceae</taxon>
        <taxon>PACMAD clade</taxon>
        <taxon>Panicoideae</taxon>
        <taxon>Andropogonodae</taxon>
        <taxon>Andropogoneae</taxon>
        <taxon>Sorghinae</taxon>
        <taxon>Sorghum</taxon>
    </lineage>
</organism>
<keyword evidence="13" id="KW-1185">Reference proteome</keyword>
<evidence type="ECO:0000256" key="3">
    <source>
        <dbReference type="ARBA" id="ARBA00022737"/>
    </source>
</evidence>
<evidence type="ECO:0000256" key="2">
    <source>
        <dbReference type="ARBA" id="ARBA00022614"/>
    </source>
</evidence>
<dbReference type="Gene3D" id="1.10.10.10">
    <property type="entry name" value="Winged helix-like DNA-binding domain superfamily/Winged helix DNA-binding domain"/>
    <property type="match status" value="1"/>
</dbReference>
<keyword evidence="5" id="KW-0611">Plant defense</keyword>
<dbReference type="InterPro" id="IPR056789">
    <property type="entry name" value="LRR_R13L1-DRL21"/>
</dbReference>
<dbReference type="SUPFAM" id="SSF52540">
    <property type="entry name" value="P-loop containing nucleoside triphosphate hydrolases"/>
    <property type="match status" value="1"/>
</dbReference>
<evidence type="ECO:0000259" key="11">
    <source>
        <dbReference type="Pfam" id="PF25019"/>
    </source>
</evidence>
<dbReference type="GO" id="GO:0051707">
    <property type="term" value="P:response to other organism"/>
    <property type="evidence" value="ECO:0007669"/>
    <property type="project" value="UniProtKB-ARBA"/>
</dbReference>
<name>A0A1Z5RF99_SORBI</name>
<dbReference type="InParanoid" id="A0A1Z5RF99"/>
<dbReference type="Gene3D" id="1.20.5.4130">
    <property type="match status" value="1"/>
</dbReference>
<keyword evidence="2" id="KW-0433">Leucine-rich repeat</keyword>
<evidence type="ECO:0000256" key="6">
    <source>
        <dbReference type="ARBA" id="ARBA00022840"/>
    </source>
</evidence>
<evidence type="ECO:0000256" key="4">
    <source>
        <dbReference type="ARBA" id="ARBA00022741"/>
    </source>
</evidence>
<dbReference type="EMBL" id="CM000765">
    <property type="protein sequence ID" value="OQU82377.1"/>
    <property type="molecule type" value="Genomic_DNA"/>
</dbReference>
<evidence type="ECO:0000256" key="1">
    <source>
        <dbReference type="ARBA" id="ARBA00008894"/>
    </source>
</evidence>
<evidence type="ECO:0000256" key="5">
    <source>
        <dbReference type="ARBA" id="ARBA00022821"/>
    </source>
</evidence>
<feature type="domain" description="Disease resistance N-terminal" evidence="9">
    <location>
        <begin position="12"/>
        <end position="93"/>
    </location>
</feature>
<keyword evidence="3" id="KW-0677">Repeat</keyword>
<proteinExistence type="inferred from homology"/>
<reference evidence="13" key="2">
    <citation type="journal article" date="2018" name="Plant J.">
        <title>The Sorghum bicolor reference genome: improved assembly, gene annotations, a transcriptome atlas, and signatures of genome organization.</title>
        <authorList>
            <person name="McCormick R.F."/>
            <person name="Truong S.K."/>
            <person name="Sreedasyam A."/>
            <person name="Jenkins J."/>
            <person name="Shu S."/>
            <person name="Sims D."/>
            <person name="Kennedy M."/>
            <person name="Amirebrahimi M."/>
            <person name="Weers B.D."/>
            <person name="McKinley B."/>
            <person name="Mattison A."/>
            <person name="Morishige D.T."/>
            <person name="Grimwood J."/>
            <person name="Schmutz J."/>
            <person name="Mullet J.E."/>
        </authorList>
    </citation>
    <scope>NUCLEOTIDE SEQUENCE [LARGE SCALE GENOMIC DNA]</scope>
    <source>
        <strain evidence="13">cv. BTx623</strain>
    </source>
</reference>
<dbReference type="GO" id="GO:0006952">
    <property type="term" value="P:defense response"/>
    <property type="evidence" value="ECO:0007669"/>
    <property type="project" value="UniProtKB-KW"/>
</dbReference>
<dbReference type="PANTHER" id="PTHR36766">
    <property type="entry name" value="PLANT BROAD-SPECTRUM MILDEW RESISTANCE PROTEIN RPW8"/>
    <property type="match status" value="1"/>
</dbReference>
<gene>
    <name evidence="12" type="ORF">SORBI_3006G223101</name>
</gene>
<feature type="region of interest" description="Disordered" evidence="7">
    <location>
        <begin position="1193"/>
        <end position="1222"/>
    </location>
</feature>
<keyword evidence="4" id="KW-0547">Nucleotide-binding</keyword>
<dbReference type="SUPFAM" id="SSF52047">
    <property type="entry name" value="RNI-like"/>
    <property type="match status" value="1"/>
</dbReference>
<dbReference type="PANTHER" id="PTHR36766:SF45">
    <property type="entry name" value="NB-ARC DOMAIN-CONTAINING PROTEIN"/>
    <property type="match status" value="1"/>
</dbReference>
<dbReference type="Pfam" id="PF23559">
    <property type="entry name" value="WHD_DRP"/>
    <property type="match status" value="1"/>
</dbReference>
<evidence type="ECO:0000259" key="10">
    <source>
        <dbReference type="Pfam" id="PF23559"/>
    </source>
</evidence>
<evidence type="ECO:0000259" key="9">
    <source>
        <dbReference type="Pfam" id="PF18052"/>
    </source>
</evidence>
<keyword evidence="6" id="KW-0067">ATP-binding</keyword>
<evidence type="ECO:0000313" key="13">
    <source>
        <dbReference type="Proteomes" id="UP000000768"/>
    </source>
</evidence>
<comment type="similarity">
    <text evidence="1">Belongs to the disease resistance NB-LRR family.</text>
</comment>
<dbReference type="Gene3D" id="3.40.50.300">
    <property type="entry name" value="P-loop containing nucleotide triphosphate hydrolases"/>
    <property type="match status" value="1"/>
</dbReference>
<dbReference type="InterPro" id="IPR002182">
    <property type="entry name" value="NB-ARC"/>
</dbReference>
<evidence type="ECO:0000259" key="8">
    <source>
        <dbReference type="Pfam" id="PF00931"/>
    </source>
</evidence>
<dbReference type="eggNOG" id="KOG4658">
    <property type="taxonomic scope" value="Eukaryota"/>
</dbReference>
<evidence type="ECO:0000313" key="12">
    <source>
        <dbReference type="EMBL" id="OQU82377.1"/>
    </source>
</evidence>
<dbReference type="GO" id="GO:0005524">
    <property type="term" value="F:ATP binding"/>
    <property type="evidence" value="ECO:0007669"/>
    <property type="project" value="UniProtKB-KW"/>
</dbReference>
<dbReference type="GO" id="GO:0043531">
    <property type="term" value="F:ADP binding"/>
    <property type="evidence" value="ECO:0007669"/>
    <property type="project" value="InterPro"/>
</dbReference>
<dbReference type="Gramene" id="OQU82377">
    <property type="protein sequence ID" value="OQU82377"/>
    <property type="gene ID" value="SORBI_3006G223101"/>
</dbReference>
<dbReference type="Gene3D" id="3.80.10.10">
    <property type="entry name" value="Ribonuclease Inhibitor"/>
    <property type="match status" value="2"/>
</dbReference>